<accession>A0A9W6Y7E7</accession>
<organism evidence="2 3">
    <name type="scientific">Phytophthora fragariaefolia</name>
    <dbReference type="NCBI Taxonomy" id="1490495"/>
    <lineage>
        <taxon>Eukaryota</taxon>
        <taxon>Sar</taxon>
        <taxon>Stramenopiles</taxon>
        <taxon>Oomycota</taxon>
        <taxon>Peronosporomycetes</taxon>
        <taxon>Peronosporales</taxon>
        <taxon>Peronosporaceae</taxon>
        <taxon>Phytophthora</taxon>
    </lineage>
</organism>
<gene>
    <name evidence="2" type="ORF">Pfra01_002271900</name>
</gene>
<feature type="compositionally biased region" description="Low complexity" evidence="1">
    <location>
        <begin position="103"/>
        <end position="116"/>
    </location>
</feature>
<dbReference type="EMBL" id="BSXT01003501">
    <property type="protein sequence ID" value="GMF54437.1"/>
    <property type="molecule type" value="Genomic_DNA"/>
</dbReference>
<evidence type="ECO:0000256" key="1">
    <source>
        <dbReference type="SAM" id="MobiDB-lite"/>
    </source>
</evidence>
<feature type="region of interest" description="Disordered" evidence="1">
    <location>
        <begin position="1"/>
        <end position="226"/>
    </location>
</feature>
<keyword evidence="3" id="KW-1185">Reference proteome</keyword>
<reference evidence="2" key="1">
    <citation type="submission" date="2023-04" db="EMBL/GenBank/DDBJ databases">
        <title>Phytophthora fragariaefolia NBRC 109709.</title>
        <authorList>
            <person name="Ichikawa N."/>
            <person name="Sato H."/>
            <person name="Tonouchi N."/>
        </authorList>
    </citation>
    <scope>NUCLEOTIDE SEQUENCE</scope>
    <source>
        <strain evidence="2">NBRC 109709</strain>
    </source>
</reference>
<evidence type="ECO:0000313" key="3">
    <source>
        <dbReference type="Proteomes" id="UP001165121"/>
    </source>
</evidence>
<protein>
    <submittedName>
        <fullName evidence="2">Unnamed protein product</fullName>
    </submittedName>
</protein>
<name>A0A9W6Y7E7_9STRA</name>
<evidence type="ECO:0000313" key="2">
    <source>
        <dbReference type="EMBL" id="GMF54437.1"/>
    </source>
</evidence>
<dbReference type="Proteomes" id="UP001165121">
    <property type="component" value="Unassembled WGS sequence"/>
</dbReference>
<feature type="compositionally biased region" description="Polar residues" evidence="1">
    <location>
        <begin position="88"/>
        <end position="98"/>
    </location>
</feature>
<comment type="caution">
    <text evidence="2">The sequence shown here is derived from an EMBL/GenBank/DDBJ whole genome shotgun (WGS) entry which is preliminary data.</text>
</comment>
<proteinExistence type="predicted"/>
<dbReference type="AlphaFoldDB" id="A0A9W6Y7E7"/>
<feature type="compositionally biased region" description="Polar residues" evidence="1">
    <location>
        <begin position="61"/>
        <end position="71"/>
    </location>
</feature>
<sequence length="226" mass="23611">MRTHDVLHPVPTGLAVRSNGTTTKVRGEPKPRELNLAQGNGPGMTLVRRRSSRGEGGATAHSPSSSTNAETATPHPRAAGVSIGDAANSANPRTSWHSKCQGPKKATAATAPTTAAVRNRATLAAHQDLANSSSSASDEEPGEAFPATTSLRHDAGRLTGTGIAPPHSRSRPTETKQDMGSAITLPLDPIQQDVDIETSESFRGSKEAHPAPRTTEGSTKWKPARK</sequence>